<keyword evidence="1" id="KW-0812">Transmembrane</keyword>
<accession>A0A6P1T0G0</accession>
<keyword evidence="1" id="KW-1133">Transmembrane helix</keyword>
<feature type="transmembrane region" description="Helical" evidence="1">
    <location>
        <begin position="12"/>
        <end position="33"/>
    </location>
</feature>
<organism evidence="2 3">
    <name type="scientific">Algicella marina</name>
    <dbReference type="NCBI Taxonomy" id="2683284"/>
    <lineage>
        <taxon>Bacteria</taxon>
        <taxon>Pseudomonadati</taxon>
        <taxon>Pseudomonadota</taxon>
        <taxon>Alphaproteobacteria</taxon>
        <taxon>Rhodobacterales</taxon>
        <taxon>Paracoccaceae</taxon>
        <taxon>Algicella</taxon>
    </lineage>
</organism>
<gene>
    <name evidence="2" type="ORF">GO499_01735</name>
</gene>
<evidence type="ECO:0000256" key="1">
    <source>
        <dbReference type="SAM" id="Phobius"/>
    </source>
</evidence>
<dbReference type="Proteomes" id="UP000464495">
    <property type="component" value="Chromosome"/>
</dbReference>
<keyword evidence="1" id="KW-0472">Membrane</keyword>
<evidence type="ECO:0008006" key="4">
    <source>
        <dbReference type="Google" id="ProtNLM"/>
    </source>
</evidence>
<dbReference type="RefSeq" id="WP_161860563.1">
    <property type="nucleotide sequence ID" value="NZ_CP046620.1"/>
</dbReference>
<sequence>MKNESNEIYTMFNMAGIATAYGMLALSIWLAPVDLSTKGFWGMGVFLLTLSLVNFVKYRIDARSQQDRINQIEAARTEKMLEEYVSEKK</sequence>
<evidence type="ECO:0000313" key="2">
    <source>
        <dbReference type="EMBL" id="QHQ33992.1"/>
    </source>
</evidence>
<reference evidence="2 3" key="1">
    <citation type="submission" date="2019-12" db="EMBL/GenBank/DDBJ databases">
        <title>Complete genome sequence of Algicella marina strain 9Alg 56(T) isolated from the red alga Tichocarpus crinitus.</title>
        <authorList>
            <person name="Kim S.-G."/>
            <person name="Nedashkovskaya O.I."/>
        </authorList>
    </citation>
    <scope>NUCLEOTIDE SEQUENCE [LARGE SCALE GENOMIC DNA]</scope>
    <source>
        <strain evidence="2 3">9Alg 56</strain>
    </source>
</reference>
<protein>
    <recommendedName>
        <fullName evidence="4">YiaAB two helix domain-containing protein</fullName>
    </recommendedName>
</protein>
<dbReference type="AlphaFoldDB" id="A0A6P1T0G0"/>
<feature type="transmembrane region" description="Helical" evidence="1">
    <location>
        <begin position="39"/>
        <end position="56"/>
    </location>
</feature>
<name>A0A6P1T0G0_9RHOB</name>
<keyword evidence="3" id="KW-1185">Reference proteome</keyword>
<dbReference type="KEGG" id="amaq:GO499_01735"/>
<dbReference type="EMBL" id="CP046620">
    <property type="protein sequence ID" value="QHQ33992.1"/>
    <property type="molecule type" value="Genomic_DNA"/>
</dbReference>
<proteinExistence type="predicted"/>
<evidence type="ECO:0000313" key="3">
    <source>
        <dbReference type="Proteomes" id="UP000464495"/>
    </source>
</evidence>